<protein>
    <submittedName>
        <fullName evidence="1">Uncharacterized protein</fullName>
    </submittedName>
</protein>
<sequence>MNDAFILARLRSLKVDGLDGLRVEIANYKKLCEIFEWDNTGGRKRELRMEELKRFCDYHKEGHKIIIDSIYDVPKVKVDKRQDGNHKVYVTLVESVLLSYFIEHKLTTANFRKKELWEILGLVNPEYGKYDDNYAPLKRELQLYDCGIKDWQIKNFYADSRRVMNNIVNSALKSLRNRKLIEFEDNVLVAKDKRGSYFEVKDKELRTQILEIEKETLNELNCASMSNVIYNSDKEVSVARYMKLRDEKLKSRLGIQYIFRRYHIICNPKYLNQGLVENLKALKQELNDKSMDKVLDTIEQRCEQTNNDPETSFRYHRSYMDIQRMLAMKLLSTNKAKVEEYFLLRNDWEADELELFA</sequence>
<dbReference type="EMBL" id="CP001810">
    <property type="protein sequence ID" value="ADL33513.1"/>
    <property type="molecule type" value="Genomic_DNA"/>
</dbReference>
<dbReference type="AlphaFoldDB" id="E0S138"/>
<dbReference type="eggNOG" id="ENOG50332CQ">
    <property type="taxonomic scope" value="Bacteria"/>
</dbReference>
<accession>E0S138</accession>
<dbReference type="RefSeq" id="WP_013280169.1">
    <property type="nucleotide sequence ID" value="NC_014387.1"/>
</dbReference>
<keyword evidence="2" id="KW-1185">Reference proteome</keyword>
<name>E0S138_BUTPB</name>
<reference evidence="1 2" key="1">
    <citation type="journal article" date="2010" name="PLoS ONE">
        <title>The glycobiome of the rumen bacterium Butyrivibrio proteoclasticus B316(T) highlights adaptation to a polysaccharide-rich environment.</title>
        <authorList>
            <person name="Kelly W.J."/>
            <person name="Leahy S.C."/>
            <person name="Altermann E."/>
            <person name="Yeoman C.J."/>
            <person name="Dunne J.C."/>
            <person name="Kong Z."/>
            <person name="Pacheco D.M."/>
            <person name="Li D."/>
            <person name="Noel S.J."/>
            <person name="Moon C.D."/>
            <person name="Cookson A.L."/>
            <person name="Attwood G.T."/>
        </authorList>
    </citation>
    <scope>NUCLEOTIDE SEQUENCE [LARGE SCALE GENOMIC DNA]</scope>
    <source>
        <strain evidence="2">ATCC 51982 / DSM 14932 / B316</strain>
    </source>
</reference>
<proteinExistence type="predicted"/>
<dbReference type="HOGENOM" id="CLU_775407_0_0_9"/>
<evidence type="ECO:0000313" key="1">
    <source>
        <dbReference type="EMBL" id="ADL33513.1"/>
    </source>
</evidence>
<dbReference type="KEGG" id="bpb:bpr_I0770"/>
<dbReference type="Proteomes" id="UP000001299">
    <property type="component" value="Chromosome 1"/>
</dbReference>
<evidence type="ECO:0000313" key="2">
    <source>
        <dbReference type="Proteomes" id="UP000001299"/>
    </source>
</evidence>
<gene>
    <name evidence="1" type="ordered locus">bpr_I0770</name>
</gene>
<organism evidence="1 2">
    <name type="scientific">Butyrivibrio proteoclasticus (strain ATCC 51982 / DSM 14932 / B316)</name>
    <name type="common">Clostridium proteoclasticum</name>
    <dbReference type="NCBI Taxonomy" id="515622"/>
    <lineage>
        <taxon>Bacteria</taxon>
        <taxon>Bacillati</taxon>
        <taxon>Bacillota</taxon>
        <taxon>Clostridia</taxon>
        <taxon>Lachnospirales</taxon>
        <taxon>Lachnospiraceae</taxon>
        <taxon>Butyrivibrio</taxon>
    </lineage>
</organism>